<dbReference type="Proteomes" id="UP000197535">
    <property type="component" value="Unassembled WGS sequence"/>
</dbReference>
<dbReference type="UniPathway" id="UPA00904">
    <property type="reaction ID" value="UER00871"/>
</dbReference>
<dbReference type="GO" id="GO:0008930">
    <property type="term" value="F:methylthioadenosine nucleosidase activity"/>
    <property type="evidence" value="ECO:0007669"/>
    <property type="project" value="InterPro"/>
</dbReference>
<dbReference type="PANTHER" id="PTHR46832">
    <property type="entry name" value="5'-METHYLTHIOADENOSINE/S-ADENOSYLHOMOCYSTEINE NUCLEOSIDASE"/>
    <property type="match status" value="1"/>
</dbReference>
<feature type="domain" description="Nucleoside phosphorylase" evidence="6">
    <location>
        <begin position="8"/>
        <end position="250"/>
    </location>
</feature>
<evidence type="ECO:0000259" key="6">
    <source>
        <dbReference type="Pfam" id="PF01048"/>
    </source>
</evidence>
<name>A0A254TG47_9BURK</name>
<dbReference type="Gene3D" id="3.40.50.1580">
    <property type="entry name" value="Nucleoside phosphorylase domain"/>
    <property type="match status" value="1"/>
</dbReference>
<reference evidence="7 8" key="1">
    <citation type="submission" date="2016-02" db="EMBL/GenBank/DDBJ databases">
        <authorList>
            <person name="Wen L."/>
            <person name="He K."/>
            <person name="Yang H."/>
        </authorList>
    </citation>
    <scope>NUCLEOTIDE SEQUENCE [LARGE SCALE GENOMIC DNA]</scope>
    <source>
        <strain evidence="7 8">TSA40</strain>
    </source>
</reference>
<dbReference type="InterPro" id="IPR000845">
    <property type="entry name" value="Nucleoside_phosphorylase_d"/>
</dbReference>
<dbReference type="GO" id="GO:0005829">
    <property type="term" value="C:cytosol"/>
    <property type="evidence" value="ECO:0007669"/>
    <property type="project" value="TreeGrafter"/>
</dbReference>
<comment type="caution">
    <text evidence="7">The sequence shown here is derived from an EMBL/GenBank/DDBJ whole genome shotgun (WGS) entry which is preliminary data.</text>
</comment>
<comment type="pathway">
    <text evidence="1">Amino-acid biosynthesis; L-methionine biosynthesis via salvage pathway; S-methyl-5-thio-alpha-D-ribose 1-phosphate from S-methyl-5'-thioadenosine (hydrolase route): step 1/2.</text>
</comment>
<gene>
    <name evidence="7" type="ORF">AYR66_20935</name>
</gene>
<dbReference type="GO" id="GO:0019284">
    <property type="term" value="P:L-methionine salvage from S-adenosylmethionine"/>
    <property type="evidence" value="ECO:0007669"/>
    <property type="project" value="TreeGrafter"/>
</dbReference>
<organism evidence="7 8">
    <name type="scientific">Noviherbaspirillum denitrificans</name>
    <dbReference type="NCBI Taxonomy" id="1968433"/>
    <lineage>
        <taxon>Bacteria</taxon>
        <taxon>Pseudomonadati</taxon>
        <taxon>Pseudomonadota</taxon>
        <taxon>Betaproteobacteria</taxon>
        <taxon>Burkholderiales</taxon>
        <taxon>Oxalobacteraceae</taxon>
        <taxon>Noviherbaspirillum</taxon>
    </lineage>
</organism>
<dbReference type="NCBIfam" id="TIGR01704">
    <property type="entry name" value="MTA_SAH-Nsdase"/>
    <property type="match status" value="1"/>
</dbReference>
<keyword evidence="5" id="KW-0486">Methionine biosynthesis</keyword>
<dbReference type="NCBIfam" id="NF004079">
    <property type="entry name" value="PRK05584.1"/>
    <property type="match status" value="1"/>
</dbReference>
<keyword evidence="4" id="KW-0378">Hydrolase</keyword>
<evidence type="ECO:0000313" key="7">
    <source>
        <dbReference type="EMBL" id="OWW21584.1"/>
    </source>
</evidence>
<dbReference type="CDD" id="cd09008">
    <property type="entry name" value="MTAN"/>
    <property type="match status" value="1"/>
</dbReference>
<evidence type="ECO:0000256" key="2">
    <source>
        <dbReference type="ARBA" id="ARBA00011974"/>
    </source>
</evidence>
<accession>A0A254TG47</accession>
<dbReference type="OrthoDB" id="9792278at2"/>
<dbReference type="GO" id="GO:0019509">
    <property type="term" value="P:L-methionine salvage from methylthioadenosine"/>
    <property type="evidence" value="ECO:0007669"/>
    <property type="project" value="UniProtKB-UniPathway"/>
</dbReference>
<dbReference type="PANTHER" id="PTHR46832:SF1">
    <property type="entry name" value="5'-METHYLTHIOADENOSINE_S-ADENOSYLHOMOCYSTEINE NUCLEOSIDASE"/>
    <property type="match status" value="1"/>
</dbReference>
<keyword evidence="8" id="KW-1185">Reference proteome</keyword>
<dbReference type="AlphaFoldDB" id="A0A254TG47"/>
<evidence type="ECO:0000256" key="5">
    <source>
        <dbReference type="ARBA" id="ARBA00023167"/>
    </source>
</evidence>
<sequence>MSQQITRLGLVSALREEQSGLIEAMQDTQTVTRGMRDYVTGKLWGIDTVCVLSRIGKVAAAATVATLIERFNVSHIVFTGVAGAVESDVQVGDIVVADSLAQYDMDATPLFPRYEVPLLGQSHFGSDKHLTDRLTEAANQFLSGDLENAIPSQDRDTFRLASPRVFRGLIASGDEFIDSQARQLALKEAFPSLLAVEMEGAAVAQVCFEFGVPFSVIRTISDGANEASAHDFMQFIDSVASRYAFGIVKRMCGMGDCLPEV</sequence>
<dbReference type="RefSeq" id="WP_088708437.1">
    <property type="nucleotide sequence ID" value="NZ_LSTO01000001.1"/>
</dbReference>
<evidence type="ECO:0000256" key="4">
    <source>
        <dbReference type="ARBA" id="ARBA00022801"/>
    </source>
</evidence>
<keyword evidence="3" id="KW-0028">Amino-acid biosynthesis</keyword>
<dbReference type="EC" id="3.2.2.9" evidence="2"/>
<dbReference type="InterPro" id="IPR010049">
    <property type="entry name" value="MTA_SAH_Nsdase"/>
</dbReference>
<evidence type="ECO:0000256" key="3">
    <source>
        <dbReference type="ARBA" id="ARBA00022605"/>
    </source>
</evidence>
<dbReference type="GO" id="GO:0008782">
    <property type="term" value="F:adenosylhomocysteine nucleosidase activity"/>
    <property type="evidence" value="ECO:0007669"/>
    <property type="project" value="UniProtKB-EC"/>
</dbReference>
<evidence type="ECO:0000256" key="1">
    <source>
        <dbReference type="ARBA" id="ARBA00004945"/>
    </source>
</evidence>
<protein>
    <recommendedName>
        <fullName evidence="2">adenosylhomocysteine nucleosidase</fullName>
        <ecNumber evidence="2">3.2.2.9</ecNumber>
    </recommendedName>
</protein>
<evidence type="ECO:0000313" key="8">
    <source>
        <dbReference type="Proteomes" id="UP000197535"/>
    </source>
</evidence>
<dbReference type="SUPFAM" id="SSF53167">
    <property type="entry name" value="Purine and uridine phosphorylases"/>
    <property type="match status" value="1"/>
</dbReference>
<dbReference type="InterPro" id="IPR035994">
    <property type="entry name" value="Nucleoside_phosphorylase_sf"/>
</dbReference>
<dbReference type="Pfam" id="PF01048">
    <property type="entry name" value="PNP_UDP_1"/>
    <property type="match status" value="1"/>
</dbReference>
<dbReference type="EMBL" id="LSTO01000001">
    <property type="protein sequence ID" value="OWW21584.1"/>
    <property type="molecule type" value="Genomic_DNA"/>
</dbReference>
<proteinExistence type="predicted"/>
<dbReference type="GO" id="GO:0009164">
    <property type="term" value="P:nucleoside catabolic process"/>
    <property type="evidence" value="ECO:0007669"/>
    <property type="project" value="InterPro"/>
</dbReference>